<feature type="domain" description="SLH" evidence="4">
    <location>
        <begin position="80"/>
        <end position="144"/>
    </location>
</feature>
<dbReference type="PANTHER" id="PTHR43308">
    <property type="entry name" value="OUTER MEMBRANE PROTEIN ALPHA-RELATED"/>
    <property type="match status" value="1"/>
</dbReference>
<dbReference type="NCBIfam" id="NF033921">
    <property type="entry name" value="por_somb"/>
    <property type="match status" value="1"/>
</dbReference>
<dbReference type="GO" id="GO:0016020">
    <property type="term" value="C:membrane"/>
    <property type="evidence" value="ECO:0007669"/>
    <property type="project" value="InterPro"/>
</dbReference>
<name>K9XYI1_STAC7</name>
<dbReference type="Pfam" id="PF00395">
    <property type="entry name" value="SLH"/>
    <property type="match status" value="1"/>
</dbReference>
<feature type="coiled-coil region" evidence="3">
    <location>
        <begin position="152"/>
        <end position="186"/>
    </location>
</feature>
<evidence type="ECO:0000256" key="2">
    <source>
        <dbReference type="RuleBase" id="RU363072"/>
    </source>
</evidence>
<protein>
    <submittedName>
        <fullName evidence="5">Cyanobacterial porin</fullName>
    </submittedName>
</protein>
<reference evidence="6" key="1">
    <citation type="journal article" date="2013" name="Proc. Natl. Acad. Sci. U.S.A.">
        <title>Improving the coverage of the cyanobacterial phylum using diversity-driven genome sequencing.</title>
        <authorList>
            <person name="Shih P.M."/>
            <person name="Wu D."/>
            <person name="Latifi A."/>
            <person name="Axen S.D."/>
            <person name="Fewer D.P."/>
            <person name="Talla E."/>
            <person name="Calteau A."/>
            <person name="Cai F."/>
            <person name="Tandeau de Marsac N."/>
            <person name="Rippka R."/>
            <person name="Herdman M."/>
            <person name="Sivonen K."/>
            <person name="Coursin T."/>
            <person name="Laurent T."/>
            <person name="Goodwin L."/>
            <person name="Nolan M."/>
            <person name="Davenport K.W."/>
            <person name="Han C.S."/>
            <person name="Rubin E.M."/>
            <person name="Eisen J.A."/>
            <person name="Woyke T."/>
            <person name="Gugger M."/>
            <person name="Kerfeld C.A."/>
        </authorList>
    </citation>
    <scope>NUCLEOTIDE SEQUENCE [LARGE SCALE GENOMIC DNA]</scope>
    <source>
        <strain evidence="6">ATCC 29371 / PCC 7437</strain>
    </source>
</reference>
<dbReference type="OrthoDB" id="474791at2"/>
<dbReference type="GO" id="GO:0015288">
    <property type="term" value="F:porin activity"/>
    <property type="evidence" value="ECO:0007669"/>
    <property type="project" value="InterPro"/>
</dbReference>
<dbReference type="EMBL" id="CP003653">
    <property type="protein sequence ID" value="AFZ37660.1"/>
    <property type="molecule type" value="Genomic_DNA"/>
</dbReference>
<dbReference type="PATRIC" id="fig|111780.3.peg.4335"/>
<dbReference type="InterPro" id="IPR047684">
    <property type="entry name" value="Por_som-like"/>
</dbReference>
<dbReference type="HOGENOM" id="CLU_018575_1_0_3"/>
<dbReference type="GO" id="GO:0008643">
    <property type="term" value="P:carbohydrate transport"/>
    <property type="evidence" value="ECO:0007669"/>
    <property type="project" value="InterPro"/>
</dbReference>
<dbReference type="Pfam" id="PF04966">
    <property type="entry name" value="OprB"/>
    <property type="match status" value="1"/>
</dbReference>
<dbReference type="InterPro" id="IPR007049">
    <property type="entry name" value="Carb-sel_porin_OprB"/>
</dbReference>
<dbReference type="InterPro" id="IPR001119">
    <property type="entry name" value="SLH_dom"/>
</dbReference>
<evidence type="ECO:0000259" key="4">
    <source>
        <dbReference type="PROSITE" id="PS51272"/>
    </source>
</evidence>
<evidence type="ECO:0000256" key="3">
    <source>
        <dbReference type="SAM" id="Coils"/>
    </source>
</evidence>
<keyword evidence="3" id="KW-0175">Coiled coil</keyword>
<dbReference type="InterPro" id="IPR051465">
    <property type="entry name" value="Cell_Envelope_Struct_Comp"/>
</dbReference>
<keyword evidence="6" id="KW-1185">Reference proteome</keyword>
<evidence type="ECO:0000313" key="6">
    <source>
        <dbReference type="Proteomes" id="UP000010473"/>
    </source>
</evidence>
<dbReference type="InterPro" id="IPR038673">
    <property type="entry name" value="OprB_sf"/>
</dbReference>
<evidence type="ECO:0000256" key="1">
    <source>
        <dbReference type="ARBA" id="ARBA00008769"/>
    </source>
</evidence>
<dbReference type="Proteomes" id="UP000010473">
    <property type="component" value="Chromosome"/>
</dbReference>
<evidence type="ECO:0000313" key="5">
    <source>
        <dbReference type="EMBL" id="AFZ37660.1"/>
    </source>
</evidence>
<proteinExistence type="inferred from homology"/>
<dbReference type="RefSeq" id="WP_015195314.1">
    <property type="nucleotide sequence ID" value="NC_019748.1"/>
</dbReference>
<accession>K9XYI1</accession>
<dbReference type="KEGG" id="scs:Sta7437_4183"/>
<dbReference type="eggNOG" id="COG3659">
    <property type="taxonomic scope" value="Bacteria"/>
</dbReference>
<dbReference type="PANTHER" id="PTHR43308:SF1">
    <property type="entry name" value="OUTER MEMBRANE PROTEIN ALPHA"/>
    <property type="match status" value="1"/>
</dbReference>
<comment type="similarity">
    <text evidence="1 2">Belongs to the OprB family.</text>
</comment>
<sequence length="564" mass="61656">MKINQLVTVQNVSNQKRWQLQSTTILCLGTALLVCQGGNATAIEVENNQSQKTASVTTHENLLKQIDRYNQNQSFSQVSNVSQLRDVSPTDWAYEALRSLVERYGCIVGYPNQTFRGDQSLSRYEFAAGLNACLNQIERLIAASETVTREDLDKLQRLTEEFQSELATLNGRVDQLEERTTFLEDHQFSTTTKLSGEVIFSLASIFTGDDANGNEVDRIPVLGDRARLAFNTSFTGEDLLLTFFSTGNFPFFSDVTNTFEGQIGFSEDVDNNLRLITASYYFPLGDRTQVVVEGLGGFAYDFADTINPLDSYDDSGSGAISYFGNRNPIYNQVAGAGIGTRTNLGDNFEVSLGYLAGGASDPLEGSGLLNGPYSALGQVVFKPSDSFKLGLTYVHAYNASDTFAGSNLANFRTFTETEFGEAVPTVGNSYGVEASWQLSDRFVLSGWGGYTNTLTLSTLNGTIDRGSLDIWNWAVTLAFPDLGKQGNLGGVVVGMEPKVTDSSVQLAGLDNTDQDTSLHVEAFYQYQLTDNIAITPGVIWLTAPNHNQDNDDLVIGTLRSTFTF</sequence>
<dbReference type="AlphaFoldDB" id="K9XYI1"/>
<organism evidence="5 6">
    <name type="scientific">Stanieria cyanosphaera (strain ATCC 29371 / PCC 7437)</name>
    <dbReference type="NCBI Taxonomy" id="111780"/>
    <lineage>
        <taxon>Bacteria</taxon>
        <taxon>Bacillati</taxon>
        <taxon>Cyanobacteriota</taxon>
        <taxon>Cyanophyceae</taxon>
        <taxon>Pleurocapsales</taxon>
        <taxon>Dermocarpellaceae</taxon>
        <taxon>Stanieria</taxon>
    </lineage>
</organism>
<gene>
    <name evidence="5" type="ordered locus">Sta7437_4183</name>
</gene>
<dbReference type="STRING" id="111780.Sta7437_4183"/>
<dbReference type="PROSITE" id="PS51272">
    <property type="entry name" value="SLH"/>
    <property type="match status" value="1"/>
</dbReference>
<dbReference type="Gene3D" id="2.40.160.180">
    <property type="entry name" value="Carbohydrate-selective porin OprB"/>
    <property type="match status" value="1"/>
</dbReference>